<dbReference type="PANTHER" id="PTHR19877">
    <property type="entry name" value="EUKARYOTIC TRANSLATION INITIATION FACTOR 3 SUBUNIT I"/>
    <property type="match status" value="1"/>
</dbReference>
<sequence>MSETKAVPLTCHGHSRPITHLTFSSILPSTTTSSSSPTTSHPTPASYLLLSTCKDQNPMLRDGPTGDWIGTFLGHKGAVWSARLSRDAGLAVTGSADFSARVWDTFTGETLATLGEGHIVRAVAIGTPGGSGSGQGQGGTARMAGVKVVTGGMEKRVKVWDLARVGEGAKEAFDEVGRGVHAGTVKSLLWTGEAGREIVSAGDDKVVRWWDLRTAERPIAEAEVEGLVGSCELNVVEGEGDGSGTLAVAAGKSAYFFEGGRPGSLRKQVKMQKEVACVAVNEASGRFVTGSSGDTWVRVFDLETEEELETLKGHHGPVWTVAFSPDGKLYATGSEDGTIKLWKATREPYGLWR</sequence>
<evidence type="ECO:0000256" key="3">
    <source>
        <dbReference type="ARBA" id="ARBA00022737"/>
    </source>
</evidence>
<evidence type="ECO:0000256" key="2">
    <source>
        <dbReference type="ARBA" id="ARBA00022664"/>
    </source>
</evidence>
<comment type="caution">
    <text evidence="8">The sequence shown here is derived from an EMBL/GenBank/DDBJ whole genome shotgun (WGS) entry which is preliminary data.</text>
</comment>
<dbReference type="Pfam" id="PF00400">
    <property type="entry name" value="WD40"/>
    <property type="match status" value="2"/>
</dbReference>
<dbReference type="GO" id="GO:0000387">
    <property type="term" value="P:spliceosomal snRNP assembly"/>
    <property type="evidence" value="ECO:0007669"/>
    <property type="project" value="TreeGrafter"/>
</dbReference>
<keyword evidence="1 7" id="KW-0853">WD repeat</keyword>
<organism evidence="8 9">
    <name type="scientific">Sphaceloma murrayae</name>
    <dbReference type="NCBI Taxonomy" id="2082308"/>
    <lineage>
        <taxon>Eukaryota</taxon>
        <taxon>Fungi</taxon>
        <taxon>Dikarya</taxon>
        <taxon>Ascomycota</taxon>
        <taxon>Pezizomycotina</taxon>
        <taxon>Dothideomycetes</taxon>
        <taxon>Dothideomycetidae</taxon>
        <taxon>Myriangiales</taxon>
        <taxon>Elsinoaceae</taxon>
        <taxon>Sphaceloma</taxon>
    </lineage>
</organism>
<dbReference type="STRING" id="2082308.A0A2K1QYU5"/>
<dbReference type="EMBL" id="NKHZ01000025">
    <property type="protein sequence ID" value="PNS20218.1"/>
    <property type="molecule type" value="Genomic_DNA"/>
</dbReference>
<dbReference type="SMART" id="SM00320">
    <property type="entry name" value="WD40"/>
    <property type="match status" value="6"/>
</dbReference>
<keyword evidence="4" id="KW-0508">mRNA splicing</keyword>
<protein>
    <recommendedName>
        <fullName evidence="6">Serine-threonine kinase receptor-associated protein</fullName>
    </recommendedName>
</protein>
<dbReference type="InterPro" id="IPR020472">
    <property type="entry name" value="WD40_PAC1"/>
</dbReference>
<name>A0A2K1QYU5_9PEZI</name>
<dbReference type="PROSITE" id="PS50294">
    <property type="entry name" value="WD_REPEATS_REGION"/>
    <property type="match status" value="3"/>
</dbReference>
<evidence type="ECO:0000256" key="5">
    <source>
        <dbReference type="ARBA" id="ARBA00038394"/>
    </source>
</evidence>
<evidence type="ECO:0000256" key="6">
    <source>
        <dbReference type="ARBA" id="ARBA00040390"/>
    </source>
</evidence>
<evidence type="ECO:0000256" key="4">
    <source>
        <dbReference type="ARBA" id="ARBA00023187"/>
    </source>
</evidence>
<dbReference type="Gene3D" id="2.130.10.10">
    <property type="entry name" value="YVTN repeat-like/Quinoprotein amine dehydrogenase"/>
    <property type="match status" value="3"/>
</dbReference>
<dbReference type="OrthoDB" id="408728at2759"/>
<evidence type="ECO:0000313" key="8">
    <source>
        <dbReference type="EMBL" id="PNS20218.1"/>
    </source>
</evidence>
<evidence type="ECO:0000256" key="7">
    <source>
        <dbReference type="PROSITE-ProRule" id="PRU00221"/>
    </source>
</evidence>
<evidence type="ECO:0000256" key="1">
    <source>
        <dbReference type="ARBA" id="ARBA00022574"/>
    </source>
</evidence>
<dbReference type="InterPro" id="IPR001680">
    <property type="entry name" value="WD40_rpt"/>
</dbReference>
<dbReference type="InParanoid" id="A0A2K1QYU5"/>
<keyword evidence="2" id="KW-0507">mRNA processing</keyword>
<comment type="similarity">
    <text evidence="5">Belongs to the WD repeat STRAP family.</text>
</comment>
<dbReference type="PANTHER" id="PTHR19877:SF13">
    <property type="entry name" value="SERINE-THREONINE KINASE RECEPTOR-ASSOCIATED PROTEIN"/>
    <property type="match status" value="1"/>
</dbReference>
<keyword evidence="3" id="KW-0677">Repeat</keyword>
<feature type="repeat" description="WD" evidence="7">
    <location>
        <begin position="311"/>
        <end position="343"/>
    </location>
</feature>
<dbReference type="GO" id="GO:0003723">
    <property type="term" value="F:RNA binding"/>
    <property type="evidence" value="ECO:0007669"/>
    <property type="project" value="TreeGrafter"/>
</dbReference>
<dbReference type="SUPFAM" id="SSF50978">
    <property type="entry name" value="WD40 repeat-like"/>
    <property type="match status" value="1"/>
</dbReference>
<accession>A0A2K1QYU5</accession>
<dbReference type="PROSITE" id="PS50082">
    <property type="entry name" value="WD_REPEATS_2"/>
    <property type="match status" value="3"/>
</dbReference>
<proteinExistence type="inferred from homology"/>
<dbReference type="GO" id="GO:0032797">
    <property type="term" value="C:SMN complex"/>
    <property type="evidence" value="ECO:0007669"/>
    <property type="project" value="TreeGrafter"/>
</dbReference>
<reference evidence="8 9" key="1">
    <citation type="submission" date="2017-06" db="EMBL/GenBank/DDBJ databases">
        <title>Draft genome sequence of a variant of Elsinoe murrayae.</title>
        <authorList>
            <person name="Cheng Q."/>
        </authorList>
    </citation>
    <scope>NUCLEOTIDE SEQUENCE [LARGE SCALE GENOMIC DNA]</scope>
    <source>
        <strain evidence="8 9">CQ-2017a</strain>
    </source>
</reference>
<dbReference type="Proteomes" id="UP000243797">
    <property type="component" value="Unassembled WGS sequence"/>
</dbReference>
<keyword evidence="9" id="KW-1185">Reference proteome</keyword>
<feature type="repeat" description="WD" evidence="7">
    <location>
        <begin position="178"/>
        <end position="220"/>
    </location>
</feature>
<dbReference type="PRINTS" id="PR00320">
    <property type="entry name" value="GPROTEINBRPT"/>
</dbReference>
<dbReference type="AlphaFoldDB" id="A0A2K1QYU5"/>
<dbReference type="InterPro" id="IPR015943">
    <property type="entry name" value="WD40/YVTN_repeat-like_dom_sf"/>
</dbReference>
<evidence type="ECO:0000313" key="9">
    <source>
        <dbReference type="Proteomes" id="UP000243797"/>
    </source>
</evidence>
<feature type="repeat" description="WD" evidence="7">
    <location>
        <begin position="72"/>
        <end position="113"/>
    </location>
</feature>
<gene>
    <name evidence="8" type="ORF">CAC42_5668</name>
</gene>
<dbReference type="InterPro" id="IPR036322">
    <property type="entry name" value="WD40_repeat_dom_sf"/>
</dbReference>